<feature type="transmembrane region" description="Helical" evidence="7">
    <location>
        <begin position="512"/>
        <end position="538"/>
    </location>
</feature>
<evidence type="ECO:0000256" key="4">
    <source>
        <dbReference type="ARBA" id="ARBA00022989"/>
    </source>
</evidence>
<comment type="similarity">
    <text evidence="2">Belongs to the CD36 family.</text>
</comment>
<sequence length="575" mass="65414">MLKVDRTVKQKIGQEEKKRENRINFSINPNHCSVRVKMTVERKKCKLKTLYCRTARISLFIIGVILTLFGITMVFLAPHLIDAKIYQQKNIARDNELYHLWENPDYKFSSEIFVYSVKNPHQVLDGNKPEMIKIGPYAYEVSLKKNILGFGNGSVKYQNVHNFTFDKNASCAECSPTREIWIPNIVFQKFVEMASNPVTSMAQLALSSQQPFLKVSVDDILFKGYEDPYLTNVCAIPFVDIICKSVLKVPKRIGFLMHRNGAQKIVEITTGSSDGSVTAGEILSWDGLKSLPADWWNSKQARKINGTDGEFYKPLIKKTDIIYVFAPDLCRSIHLTFAEEIKYKNILAYRFTVKEDLLDLAIPGNEGFCHNNGKTFFSEDEKCSPRGLLDLSHCYNGTPPILFSFPNFLYADKRVKESVVGLNESSMEHDGIAIEVEPQTGTLLRTYIRSQINIAMWKGRGIIYQFAARYFSADLSRIPNAIVPLFAEYQVVEIGNDSLALLRKMLLLIKEAFVFLCFIPISTGILLISIVIFIELLLKLKIDLDQNNQETNERQLEQSDSASADVTWQLEVCVI</sequence>
<keyword evidence="3 7" id="KW-0812">Transmembrane</keyword>
<dbReference type="GO" id="GO:0016020">
    <property type="term" value="C:membrane"/>
    <property type="evidence" value="ECO:0007669"/>
    <property type="project" value="UniProtKB-SubCell"/>
</dbReference>
<evidence type="ECO:0000256" key="1">
    <source>
        <dbReference type="ARBA" id="ARBA00004370"/>
    </source>
</evidence>
<dbReference type="InterPro" id="IPR002159">
    <property type="entry name" value="CD36_fam"/>
</dbReference>
<evidence type="ECO:0008006" key="9">
    <source>
        <dbReference type="Google" id="ProtNLM"/>
    </source>
</evidence>
<dbReference type="WBParaSite" id="maker-PairedContig_3970-snap-gene-0.7-mRNA-1">
    <property type="protein sequence ID" value="maker-PairedContig_3970-snap-gene-0.7-mRNA-1"/>
    <property type="gene ID" value="maker-PairedContig_3970-snap-gene-0.7"/>
</dbReference>
<reference evidence="8" key="1">
    <citation type="submission" date="2016-11" db="UniProtKB">
        <authorList>
            <consortium name="WormBaseParasite"/>
        </authorList>
    </citation>
    <scope>IDENTIFICATION</scope>
    <source>
        <strain evidence="8">pt0022</strain>
    </source>
</reference>
<evidence type="ECO:0000256" key="5">
    <source>
        <dbReference type="ARBA" id="ARBA00023136"/>
    </source>
</evidence>
<dbReference type="GO" id="GO:0005737">
    <property type="term" value="C:cytoplasm"/>
    <property type="evidence" value="ECO:0007669"/>
    <property type="project" value="TreeGrafter"/>
</dbReference>
<name>A0A1I8EPX1_WUCBA</name>
<protein>
    <recommendedName>
        <fullName evidence="9">Lysosome membrane protein 2</fullName>
    </recommendedName>
</protein>
<keyword evidence="6" id="KW-0325">Glycoprotein</keyword>
<dbReference type="STRING" id="6293.A0A1I8EPX1"/>
<evidence type="ECO:0000256" key="2">
    <source>
        <dbReference type="ARBA" id="ARBA00010532"/>
    </source>
</evidence>
<evidence type="ECO:0000256" key="7">
    <source>
        <dbReference type="SAM" id="Phobius"/>
    </source>
</evidence>
<keyword evidence="5 7" id="KW-0472">Membrane</keyword>
<organism evidence="8">
    <name type="scientific">Wuchereria bancrofti</name>
    <dbReference type="NCBI Taxonomy" id="6293"/>
    <lineage>
        <taxon>Eukaryota</taxon>
        <taxon>Metazoa</taxon>
        <taxon>Ecdysozoa</taxon>
        <taxon>Nematoda</taxon>
        <taxon>Chromadorea</taxon>
        <taxon>Rhabditida</taxon>
        <taxon>Spirurina</taxon>
        <taxon>Spiruromorpha</taxon>
        <taxon>Filarioidea</taxon>
        <taxon>Onchocercidae</taxon>
        <taxon>Wuchereria</taxon>
    </lineage>
</organism>
<dbReference type="AlphaFoldDB" id="A0A1I8EPX1"/>
<feature type="transmembrane region" description="Helical" evidence="7">
    <location>
        <begin position="57"/>
        <end position="81"/>
    </location>
</feature>
<keyword evidence="4 7" id="KW-1133">Transmembrane helix</keyword>
<dbReference type="PANTHER" id="PTHR11923">
    <property type="entry name" value="SCAVENGER RECEPTOR CLASS B TYPE-1 SR-B1"/>
    <property type="match status" value="1"/>
</dbReference>
<dbReference type="PRINTS" id="PR01609">
    <property type="entry name" value="CD36FAMILY"/>
</dbReference>
<evidence type="ECO:0000313" key="8">
    <source>
        <dbReference type="WBParaSite" id="maker-PairedContig_3970-snap-gene-0.7-mRNA-1"/>
    </source>
</evidence>
<dbReference type="GO" id="GO:0005044">
    <property type="term" value="F:scavenger receptor activity"/>
    <property type="evidence" value="ECO:0007669"/>
    <property type="project" value="TreeGrafter"/>
</dbReference>
<accession>A0A1I8EPX1</accession>
<comment type="subcellular location">
    <subcellularLocation>
        <location evidence="1">Membrane</location>
    </subcellularLocation>
</comment>
<evidence type="ECO:0000256" key="6">
    <source>
        <dbReference type="ARBA" id="ARBA00023180"/>
    </source>
</evidence>
<dbReference type="Pfam" id="PF01130">
    <property type="entry name" value="CD36"/>
    <property type="match status" value="1"/>
</dbReference>
<evidence type="ECO:0000256" key="3">
    <source>
        <dbReference type="ARBA" id="ARBA00022692"/>
    </source>
</evidence>
<proteinExistence type="inferred from homology"/>
<dbReference type="PANTHER" id="PTHR11923:SF103">
    <property type="entry name" value="SCAVENGER RECEPTOR (CD36 FAMILY) RELATED"/>
    <property type="match status" value="1"/>
</dbReference>